<name>A0A2P5EDA7_TREOI</name>
<organism evidence="2 3">
    <name type="scientific">Trema orientale</name>
    <name type="common">Charcoal tree</name>
    <name type="synonym">Celtis orientalis</name>
    <dbReference type="NCBI Taxonomy" id="63057"/>
    <lineage>
        <taxon>Eukaryota</taxon>
        <taxon>Viridiplantae</taxon>
        <taxon>Streptophyta</taxon>
        <taxon>Embryophyta</taxon>
        <taxon>Tracheophyta</taxon>
        <taxon>Spermatophyta</taxon>
        <taxon>Magnoliopsida</taxon>
        <taxon>eudicotyledons</taxon>
        <taxon>Gunneridae</taxon>
        <taxon>Pentapetalae</taxon>
        <taxon>rosids</taxon>
        <taxon>fabids</taxon>
        <taxon>Rosales</taxon>
        <taxon>Cannabaceae</taxon>
        <taxon>Trema</taxon>
    </lineage>
</organism>
<comment type="caution">
    <text evidence="2">The sequence shown here is derived from an EMBL/GenBank/DDBJ whole genome shotgun (WGS) entry which is preliminary data.</text>
</comment>
<sequence length="168" mass="20126">MEEKQYLQLKEENHIGGDEEEEEYYFNNSEMAAAHQLMQLSDEDDQNYINNSTNSRKNIMMINKEDEADHDNGGEEVDQIYCRISTSTSPRRGRRRPNLMERINEEIFGKDDHDEVCDIDDRPRKIKKRRYRSLACIYRETKPIDDDRHCDQDDQILMRKKTLMGFIR</sequence>
<evidence type="ECO:0000256" key="1">
    <source>
        <dbReference type="SAM" id="MobiDB-lite"/>
    </source>
</evidence>
<feature type="region of interest" description="Disordered" evidence="1">
    <location>
        <begin position="1"/>
        <end position="20"/>
    </location>
</feature>
<dbReference type="AlphaFoldDB" id="A0A2P5EDA7"/>
<protein>
    <submittedName>
        <fullName evidence="2">Uncharacterized protein</fullName>
    </submittedName>
</protein>
<keyword evidence="3" id="KW-1185">Reference proteome</keyword>
<dbReference type="EMBL" id="JXTC01000177">
    <property type="protein sequence ID" value="PON83536.1"/>
    <property type="molecule type" value="Genomic_DNA"/>
</dbReference>
<reference evidence="3" key="1">
    <citation type="submission" date="2016-06" db="EMBL/GenBank/DDBJ databases">
        <title>Parallel loss of symbiosis genes in relatives of nitrogen-fixing non-legume Parasponia.</title>
        <authorList>
            <person name="Van Velzen R."/>
            <person name="Holmer R."/>
            <person name="Bu F."/>
            <person name="Rutten L."/>
            <person name="Van Zeijl A."/>
            <person name="Liu W."/>
            <person name="Santuari L."/>
            <person name="Cao Q."/>
            <person name="Sharma T."/>
            <person name="Shen D."/>
            <person name="Roswanjaya Y."/>
            <person name="Wardhani T."/>
            <person name="Kalhor M.S."/>
            <person name="Jansen J."/>
            <person name="Van den Hoogen J."/>
            <person name="Gungor B."/>
            <person name="Hartog M."/>
            <person name="Hontelez J."/>
            <person name="Verver J."/>
            <person name="Yang W.-C."/>
            <person name="Schijlen E."/>
            <person name="Repin R."/>
            <person name="Schilthuizen M."/>
            <person name="Schranz E."/>
            <person name="Heidstra R."/>
            <person name="Miyata K."/>
            <person name="Fedorova E."/>
            <person name="Kohlen W."/>
            <person name="Bisseling T."/>
            <person name="Smit S."/>
            <person name="Geurts R."/>
        </authorList>
    </citation>
    <scope>NUCLEOTIDE SEQUENCE [LARGE SCALE GENOMIC DNA]</scope>
    <source>
        <strain evidence="3">cv. RG33-2</strain>
    </source>
</reference>
<gene>
    <name evidence="2" type="ORF">TorRG33x02_206910</name>
</gene>
<accession>A0A2P5EDA7</accession>
<proteinExistence type="predicted"/>
<dbReference type="Proteomes" id="UP000237000">
    <property type="component" value="Unassembled WGS sequence"/>
</dbReference>
<dbReference type="InParanoid" id="A0A2P5EDA7"/>
<evidence type="ECO:0000313" key="3">
    <source>
        <dbReference type="Proteomes" id="UP000237000"/>
    </source>
</evidence>
<evidence type="ECO:0000313" key="2">
    <source>
        <dbReference type="EMBL" id="PON83536.1"/>
    </source>
</evidence>
<feature type="compositionally biased region" description="Basic and acidic residues" evidence="1">
    <location>
        <begin position="1"/>
        <end position="17"/>
    </location>
</feature>